<organism evidence="2 3">
    <name type="scientific">Bacillus thermozeamaize</name>
    <dbReference type="NCBI Taxonomy" id="230954"/>
    <lineage>
        <taxon>Bacteria</taxon>
        <taxon>Bacillati</taxon>
        <taxon>Bacillota</taxon>
        <taxon>Bacilli</taxon>
        <taxon>Bacillales</taxon>
        <taxon>Bacillaceae</taxon>
        <taxon>Bacillus</taxon>
    </lineage>
</organism>
<dbReference type="EMBL" id="LZRT01000009">
    <property type="protein sequence ID" value="OUM90902.1"/>
    <property type="molecule type" value="Genomic_DNA"/>
</dbReference>
<reference evidence="3" key="1">
    <citation type="submission" date="2016-06" db="EMBL/GenBank/DDBJ databases">
        <authorList>
            <person name="Nascimento L."/>
            <person name="Pereira R.V."/>
            <person name="Martins L.F."/>
            <person name="Quaggio R.B."/>
            <person name="Silva A.M."/>
            <person name="Setubal J.C."/>
        </authorList>
    </citation>
    <scope>NUCLEOTIDE SEQUENCE [LARGE SCALE GENOMIC DNA]</scope>
</reference>
<protein>
    <submittedName>
        <fullName evidence="2">Uncharacterized protein</fullName>
    </submittedName>
</protein>
<accession>A0A1Y3PU94</accession>
<feature type="transmembrane region" description="Helical" evidence="1">
    <location>
        <begin position="74"/>
        <end position="94"/>
    </location>
</feature>
<proteinExistence type="predicted"/>
<keyword evidence="1" id="KW-1133">Transmembrane helix</keyword>
<evidence type="ECO:0000313" key="2">
    <source>
        <dbReference type="EMBL" id="OUM90902.1"/>
    </source>
</evidence>
<keyword evidence="1" id="KW-0812">Transmembrane</keyword>
<comment type="caution">
    <text evidence="2">The sequence shown here is derived from an EMBL/GenBank/DDBJ whole genome shotgun (WGS) entry which is preliminary data.</text>
</comment>
<keyword evidence="1" id="KW-0472">Membrane</keyword>
<feature type="transmembrane region" description="Helical" evidence="1">
    <location>
        <begin position="100"/>
        <end position="118"/>
    </location>
</feature>
<gene>
    <name evidence="2" type="ORF">BAA01_00270</name>
</gene>
<dbReference type="AlphaFoldDB" id="A0A1Y3PU94"/>
<evidence type="ECO:0000256" key="1">
    <source>
        <dbReference type="SAM" id="Phobius"/>
    </source>
</evidence>
<dbReference type="Proteomes" id="UP000196475">
    <property type="component" value="Unassembled WGS sequence"/>
</dbReference>
<sequence length="136" mass="15006">MKHLLANRVFVLVMVSDMLQNAGIWIRNSMAVLDENIETTCSRKRRSLFLNPRWNQGKKAGTVDENFVGRLNGFMTPVFTGFLLIGTGASGIYMTATSLITVYVTSGIILIAASLISLRLTPVAKVKPQAFHNMSE</sequence>
<name>A0A1Y3PU94_9BACI</name>
<evidence type="ECO:0000313" key="3">
    <source>
        <dbReference type="Proteomes" id="UP000196475"/>
    </source>
</evidence>